<dbReference type="Pfam" id="PF00903">
    <property type="entry name" value="Glyoxalase"/>
    <property type="match status" value="1"/>
</dbReference>
<name>A0A318S1Z0_9DEIO</name>
<dbReference type="InterPro" id="IPR029068">
    <property type="entry name" value="Glyas_Bleomycin-R_OHBP_Dase"/>
</dbReference>
<dbReference type="Proteomes" id="UP000248326">
    <property type="component" value="Unassembled WGS sequence"/>
</dbReference>
<organism evidence="2 3">
    <name type="scientific">Deinococcus yavapaiensis KR-236</name>
    <dbReference type="NCBI Taxonomy" id="694435"/>
    <lineage>
        <taxon>Bacteria</taxon>
        <taxon>Thermotogati</taxon>
        <taxon>Deinococcota</taxon>
        <taxon>Deinococci</taxon>
        <taxon>Deinococcales</taxon>
        <taxon>Deinococcaceae</taxon>
        <taxon>Deinococcus</taxon>
    </lineage>
</organism>
<dbReference type="PROSITE" id="PS51819">
    <property type="entry name" value="VOC"/>
    <property type="match status" value="1"/>
</dbReference>
<dbReference type="AlphaFoldDB" id="A0A318S1Z0"/>
<gene>
    <name evidence="2" type="ORF">DES52_12415</name>
</gene>
<keyword evidence="2" id="KW-0560">Oxidoreductase</keyword>
<sequence>MNPPSELRLVLAASDFDAAVRLFRDGLGLHVVEGWNDPNGRGLVLDVGRATLELLDTPQARRIDAVESPGIASGPVRVALNVDDVEGVAARLAAHGATPLAPPVDTPWGHHNQRLVTPDDLHVTLFHPEVVLP</sequence>
<comment type="caution">
    <text evidence="2">The sequence shown here is derived from an EMBL/GenBank/DDBJ whole genome shotgun (WGS) entry which is preliminary data.</text>
</comment>
<evidence type="ECO:0000259" key="1">
    <source>
        <dbReference type="PROSITE" id="PS51819"/>
    </source>
</evidence>
<feature type="domain" description="VOC" evidence="1">
    <location>
        <begin position="5"/>
        <end position="128"/>
    </location>
</feature>
<keyword evidence="2" id="KW-0223">Dioxygenase</keyword>
<reference evidence="2 3" key="1">
    <citation type="submission" date="2018-06" db="EMBL/GenBank/DDBJ databases">
        <title>Genomic Encyclopedia of Type Strains, Phase IV (KMG-IV): sequencing the most valuable type-strain genomes for metagenomic binning, comparative biology and taxonomic classification.</title>
        <authorList>
            <person name="Goeker M."/>
        </authorList>
    </citation>
    <scope>NUCLEOTIDE SEQUENCE [LARGE SCALE GENOMIC DNA]</scope>
    <source>
        <strain evidence="2 3">DSM 18048</strain>
    </source>
</reference>
<dbReference type="Gene3D" id="3.10.180.10">
    <property type="entry name" value="2,3-Dihydroxybiphenyl 1,2-Dioxygenase, domain 1"/>
    <property type="match status" value="1"/>
</dbReference>
<proteinExistence type="predicted"/>
<evidence type="ECO:0000313" key="3">
    <source>
        <dbReference type="Proteomes" id="UP000248326"/>
    </source>
</evidence>
<dbReference type="InterPro" id="IPR004360">
    <property type="entry name" value="Glyas_Fos-R_dOase_dom"/>
</dbReference>
<dbReference type="SUPFAM" id="SSF54593">
    <property type="entry name" value="Glyoxalase/Bleomycin resistance protein/Dihydroxybiphenyl dioxygenase"/>
    <property type="match status" value="1"/>
</dbReference>
<dbReference type="InterPro" id="IPR037523">
    <property type="entry name" value="VOC_core"/>
</dbReference>
<protein>
    <submittedName>
        <fullName evidence="2">Glyoxalase/bleomycin resistance protein/dioxygenase superfamily protein</fullName>
    </submittedName>
</protein>
<dbReference type="RefSeq" id="WP_110888719.1">
    <property type="nucleotide sequence ID" value="NZ_QJSX01000024.1"/>
</dbReference>
<keyword evidence="3" id="KW-1185">Reference proteome</keyword>
<evidence type="ECO:0000313" key="2">
    <source>
        <dbReference type="EMBL" id="PYE49379.1"/>
    </source>
</evidence>
<dbReference type="EMBL" id="QJSX01000024">
    <property type="protein sequence ID" value="PYE49379.1"/>
    <property type="molecule type" value="Genomic_DNA"/>
</dbReference>
<dbReference type="GO" id="GO:0051213">
    <property type="term" value="F:dioxygenase activity"/>
    <property type="evidence" value="ECO:0007669"/>
    <property type="project" value="UniProtKB-KW"/>
</dbReference>
<dbReference type="OrthoDB" id="956698at2"/>
<accession>A0A318S1Z0</accession>